<name>A0A815X4Q1_9BILA</name>
<feature type="non-terminal residue" evidence="3">
    <location>
        <position position="1"/>
    </location>
</feature>
<organism evidence="3 6">
    <name type="scientific">Rotaria sordida</name>
    <dbReference type="NCBI Taxonomy" id="392033"/>
    <lineage>
        <taxon>Eukaryota</taxon>
        <taxon>Metazoa</taxon>
        <taxon>Spiralia</taxon>
        <taxon>Gnathifera</taxon>
        <taxon>Rotifera</taxon>
        <taxon>Eurotatoria</taxon>
        <taxon>Bdelloidea</taxon>
        <taxon>Philodinida</taxon>
        <taxon>Philodinidae</taxon>
        <taxon>Rotaria</taxon>
    </lineage>
</organism>
<evidence type="ECO:0000313" key="2">
    <source>
        <dbReference type="EMBL" id="CAF1549772.1"/>
    </source>
</evidence>
<dbReference type="Proteomes" id="UP000663823">
    <property type="component" value="Unassembled WGS sequence"/>
</dbReference>
<proteinExistence type="predicted"/>
<evidence type="ECO:0000313" key="6">
    <source>
        <dbReference type="Proteomes" id="UP000663889"/>
    </source>
</evidence>
<dbReference type="AlphaFoldDB" id="A0A815X4Q1"/>
<dbReference type="EMBL" id="CAJNOT010016775">
    <property type="protein sequence ID" value="CAF1549772.1"/>
    <property type="molecule type" value="Genomic_DNA"/>
</dbReference>
<dbReference type="Proteomes" id="UP000663864">
    <property type="component" value="Unassembled WGS sequence"/>
</dbReference>
<dbReference type="Proteomes" id="UP000663889">
    <property type="component" value="Unassembled WGS sequence"/>
</dbReference>
<comment type="caution">
    <text evidence="3">The sequence shown here is derived from an EMBL/GenBank/DDBJ whole genome shotgun (WGS) entry which is preliminary data.</text>
</comment>
<evidence type="ECO:0000313" key="4">
    <source>
        <dbReference type="EMBL" id="CAF4214578.1"/>
    </source>
</evidence>
<dbReference type="EMBL" id="CAJNOU010010659">
    <property type="protein sequence ID" value="CAF1553380.1"/>
    <property type="molecule type" value="Genomic_DNA"/>
</dbReference>
<protein>
    <submittedName>
        <fullName evidence="3">Uncharacterized protein</fullName>
    </submittedName>
</protein>
<dbReference type="EMBL" id="CAJOBE010022593">
    <property type="protein sequence ID" value="CAF4251424.1"/>
    <property type="molecule type" value="Genomic_DNA"/>
</dbReference>
<evidence type="ECO:0000313" key="5">
    <source>
        <dbReference type="EMBL" id="CAF4251424.1"/>
    </source>
</evidence>
<sequence length="31" mass="3658">MLRNPINDEEFARQQQQRLYSESPIDIGDPP</sequence>
<gene>
    <name evidence="5" type="ORF">FNK824_LOCUS38642</name>
    <name evidence="4" type="ORF">OTI717_LOCUS39126</name>
    <name evidence="3" type="ORF">SEV965_LOCUS38814</name>
    <name evidence="2" type="ORF">ZHD862_LOCUS39319</name>
</gene>
<evidence type="ECO:0000313" key="3">
    <source>
        <dbReference type="EMBL" id="CAF1553380.1"/>
    </source>
</evidence>
<feature type="region of interest" description="Disordered" evidence="1">
    <location>
        <begin position="1"/>
        <end position="31"/>
    </location>
</feature>
<dbReference type="EMBL" id="CAJOAX010023827">
    <property type="protein sequence ID" value="CAF4214578.1"/>
    <property type="molecule type" value="Genomic_DNA"/>
</dbReference>
<dbReference type="Proteomes" id="UP000663874">
    <property type="component" value="Unassembled WGS sequence"/>
</dbReference>
<evidence type="ECO:0000256" key="1">
    <source>
        <dbReference type="SAM" id="MobiDB-lite"/>
    </source>
</evidence>
<accession>A0A815X4Q1</accession>
<reference evidence="3" key="1">
    <citation type="submission" date="2021-02" db="EMBL/GenBank/DDBJ databases">
        <authorList>
            <person name="Nowell W R."/>
        </authorList>
    </citation>
    <scope>NUCLEOTIDE SEQUENCE</scope>
</reference>